<protein>
    <submittedName>
        <fullName evidence="3">Acyl dehydratase</fullName>
    </submittedName>
</protein>
<accession>A0A840NFJ1</accession>
<dbReference type="RefSeq" id="WP_221315817.1">
    <property type="nucleotide sequence ID" value="NZ_JACHIV010000001.1"/>
</dbReference>
<dbReference type="InterPro" id="IPR002539">
    <property type="entry name" value="MaoC-like_dom"/>
</dbReference>
<evidence type="ECO:0000256" key="1">
    <source>
        <dbReference type="ARBA" id="ARBA00005254"/>
    </source>
</evidence>
<dbReference type="Pfam" id="PF01575">
    <property type="entry name" value="MaoC_dehydratas"/>
    <property type="match status" value="1"/>
</dbReference>
<dbReference type="Gene3D" id="3.10.129.10">
    <property type="entry name" value="Hotdog Thioesterase"/>
    <property type="match status" value="1"/>
</dbReference>
<name>A0A840NFJ1_9PSEU</name>
<dbReference type="InterPro" id="IPR029069">
    <property type="entry name" value="HotDog_dom_sf"/>
</dbReference>
<evidence type="ECO:0000259" key="2">
    <source>
        <dbReference type="Pfam" id="PF01575"/>
    </source>
</evidence>
<feature type="domain" description="MaoC-like" evidence="2">
    <location>
        <begin position="18"/>
        <end position="107"/>
    </location>
</feature>
<dbReference type="AlphaFoldDB" id="A0A840NFJ1"/>
<dbReference type="Proteomes" id="UP000580474">
    <property type="component" value="Unassembled WGS sequence"/>
</dbReference>
<keyword evidence="4" id="KW-1185">Reference proteome</keyword>
<evidence type="ECO:0000313" key="4">
    <source>
        <dbReference type="Proteomes" id="UP000580474"/>
    </source>
</evidence>
<sequence length="137" mass="14506">MTSVRPGDALPDYRVGPVSAEKMKTMSALMRDANPIHFDVAAVRALGLGDRVINQGPLNQAYVVSLLGRWAGGAHRVRELRLRHLGAVHAGDRLRAHGTVLDVSEQDGELLVRCEVGLDVLGGDPVLSGTATVHVGG</sequence>
<evidence type="ECO:0000313" key="3">
    <source>
        <dbReference type="EMBL" id="MBB5069741.1"/>
    </source>
</evidence>
<dbReference type="CDD" id="cd03441">
    <property type="entry name" value="R_hydratase_like"/>
    <property type="match status" value="1"/>
</dbReference>
<proteinExistence type="inferred from homology"/>
<reference evidence="3 4" key="1">
    <citation type="submission" date="2020-08" db="EMBL/GenBank/DDBJ databases">
        <title>Sequencing the genomes of 1000 actinobacteria strains.</title>
        <authorList>
            <person name="Klenk H.-P."/>
        </authorList>
    </citation>
    <scope>NUCLEOTIDE SEQUENCE [LARGE SCALE GENOMIC DNA]</scope>
    <source>
        <strain evidence="3 4">DSM 45582</strain>
    </source>
</reference>
<organism evidence="3 4">
    <name type="scientific">Saccharopolyspora gloriosae</name>
    <dbReference type="NCBI Taxonomy" id="455344"/>
    <lineage>
        <taxon>Bacteria</taxon>
        <taxon>Bacillati</taxon>
        <taxon>Actinomycetota</taxon>
        <taxon>Actinomycetes</taxon>
        <taxon>Pseudonocardiales</taxon>
        <taxon>Pseudonocardiaceae</taxon>
        <taxon>Saccharopolyspora</taxon>
    </lineage>
</organism>
<dbReference type="SUPFAM" id="SSF54637">
    <property type="entry name" value="Thioesterase/thiol ester dehydrase-isomerase"/>
    <property type="match status" value="1"/>
</dbReference>
<comment type="caution">
    <text evidence="3">The sequence shown here is derived from an EMBL/GenBank/DDBJ whole genome shotgun (WGS) entry which is preliminary data.</text>
</comment>
<gene>
    <name evidence="3" type="ORF">BJ969_002829</name>
</gene>
<dbReference type="EMBL" id="JACHIV010000001">
    <property type="protein sequence ID" value="MBB5069741.1"/>
    <property type="molecule type" value="Genomic_DNA"/>
</dbReference>
<comment type="similarity">
    <text evidence="1">Belongs to the enoyl-CoA hydratase/isomerase family.</text>
</comment>